<dbReference type="GO" id="GO:1990904">
    <property type="term" value="C:ribonucleoprotein complex"/>
    <property type="evidence" value="ECO:0007669"/>
    <property type="project" value="UniProtKB-KW"/>
</dbReference>
<sequence>MELLTRARKAEIIKDVKEKFVKSQGVFVTSFKGFTVAESNEIRKLIREKGGEFRVIKNTLIRIASENTDFKPINDYIEGPTALVFAYQDPVEIAKVLNDFVKKHPSLQIKGFVIQGKGYKPEYIEDLVKLPPREVLLAQVLGTIQAPVSNFVGVLAAIIRNFLYVLKAIEEKKAKGE</sequence>
<accession>A0A075WW84</accession>
<evidence type="ECO:0000256" key="1">
    <source>
        <dbReference type="ARBA" id="ARBA00002633"/>
    </source>
</evidence>
<dbReference type="HAMAP" id="MF_00362">
    <property type="entry name" value="Ribosomal_uL10"/>
    <property type="match status" value="1"/>
</dbReference>
<dbReference type="Gene3D" id="3.30.70.1730">
    <property type="match status" value="1"/>
</dbReference>
<dbReference type="InterPro" id="IPR047865">
    <property type="entry name" value="Ribosomal_uL10_bac_type"/>
</dbReference>
<comment type="subunit">
    <text evidence="6">Part of the ribosomal stalk of the 50S ribosomal subunit. The N-terminus interacts with L11 and the large rRNA to form the base of the stalk. The C-terminus forms an elongated spine to which L12 dimers bind in a sequential fashion forming a multimeric L10(L12)X complex.</text>
</comment>
<keyword evidence="8" id="KW-1185">Reference proteome</keyword>
<comment type="similarity">
    <text evidence="2 6">Belongs to the universal ribosomal protein uL10 family.</text>
</comment>
<keyword evidence="6" id="KW-0694">RNA-binding</keyword>
<evidence type="ECO:0000313" key="8">
    <source>
        <dbReference type="Proteomes" id="UP000028481"/>
    </source>
</evidence>
<keyword evidence="4 6" id="KW-0687">Ribonucleoprotein</keyword>
<gene>
    <name evidence="6" type="primary">rplJ</name>
    <name evidence="7" type="ORF">HL41_08990</name>
</gene>
<evidence type="ECO:0000256" key="3">
    <source>
        <dbReference type="ARBA" id="ARBA00022980"/>
    </source>
</evidence>
<dbReference type="Proteomes" id="UP000028481">
    <property type="component" value="Chromosome"/>
</dbReference>
<dbReference type="InterPro" id="IPR022973">
    <property type="entry name" value="Ribosomal_uL10_bac"/>
</dbReference>
<dbReference type="GO" id="GO:0070180">
    <property type="term" value="F:large ribosomal subunit rRNA binding"/>
    <property type="evidence" value="ECO:0007669"/>
    <property type="project" value="UniProtKB-UniRule"/>
</dbReference>
<keyword evidence="3 6" id="KW-0689">Ribosomal protein</keyword>
<keyword evidence="6" id="KW-0699">rRNA-binding</keyword>
<reference evidence="7 8" key="1">
    <citation type="journal article" date="2015" name="Genome Announc.">
        <title>Genome Sequence of a Sulfate-Reducing Thermophilic Bacterium, Thermodesulfobacterium commune DSM 2178T (Phylum Thermodesulfobacteria).</title>
        <authorList>
            <person name="Bhatnagar S."/>
            <person name="Badger J.H."/>
            <person name="Madupu R."/>
            <person name="Khouri H.M."/>
            <person name="O'Connor E.M."/>
            <person name="Robb F.T."/>
            <person name="Ward N.L."/>
            <person name="Eisen J.A."/>
        </authorList>
    </citation>
    <scope>NUCLEOTIDE SEQUENCE [LARGE SCALE GENOMIC DNA]</scope>
    <source>
        <strain evidence="7 8">DSM 2178</strain>
    </source>
</reference>
<protein>
    <recommendedName>
        <fullName evidence="5 6">Large ribosomal subunit protein uL10</fullName>
    </recommendedName>
</protein>
<dbReference type="HOGENOM" id="CLU_092227_0_0_0"/>
<dbReference type="eggNOG" id="COG0244">
    <property type="taxonomic scope" value="Bacteria"/>
</dbReference>
<dbReference type="Gene3D" id="6.10.250.290">
    <property type="match status" value="1"/>
</dbReference>
<evidence type="ECO:0000313" key="7">
    <source>
        <dbReference type="EMBL" id="AIH04763.1"/>
    </source>
</evidence>
<evidence type="ECO:0000256" key="4">
    <source>
        <dbReference type="ARBA" id="ARBA00023274"/>
    </source>
</evidence>
<dbReference type="NCBIfam" id="NF000955">
    <property type="entry name" value="PRK00099.1-1"/>
    <property type="match status" value="1"/>
</dbReference>
<evidence type="ECO:0000256" key="5">
    <source>
        <dbReference type="ARBA" id="ARBA00035202"/>
    </source>
</evidence>
<dbReference type="CDD" id="cd05797">
    <property type="entry name" value="Ribosomal_L10"/>
    <property type="match status" value="1"/>
</dbReference>
<dbReference type="PANTHER" id="PTHR11560">
    <property type="entry name" value="39S RIBOSOMAL PROTEIN L10, MITOCHONDRIAL"/>
    <property type="match status" value="1"/>
</dbReference>
<dbReference type="KEGG" id="tcm:HL41_08990"/>
<evidence type="ECO:0000256" key="6">
    <source>
        <dbReference type="HAMAP-Rule" id="MF_00362"/>
    </source>
</evidence>
<proteinExistence type="inferred from homology"/>
<dbReference type="EMBL" id="CP008796">
    <property type="protein sequence ID" value="AIH04763.1"/>
    <property type="molecule type" value="Genomic_DNA"/>
</dbReference>
<dbReference type="InterPro" id="IPR043141">
    <property type="entry name" value="Ribosomal_uL10-like_sf"/>
</dbReference>
<dbReference type="InterPro" id="IPR001790">
    <property type="entry name" value="Ribosomal_uL10"/>
</dbReference>
<dbReference type="Pfam" id="PF00466">
    <property type="entry name" value="Ribosomal_L10"/>
    <property type="match status" value="1"/>
</dbReference>
<organism evidence="7 8">
    <name type="scientific">Thermodesulfobacterium commune DSM 2178</name>
    <dbReference type="NCBI Taxonomy" id="289377"/>
    <lineage>
        <taxon>Bacteria</taxon>
        <taxon>Pseudomonadati</taxon>
        <taxon>Thermodesulfobacteriota</taxon>
        <taxon>Thermodesulfobacteria</taxon>
        <taxon>Thermodesulfobacteriales</taxon>
        <taxon>Thermodesulfobacteriaceae</taxon>
        <taxon>Thermodesulfobacterium</taxon>
    </lineage>
</organism>
<dbReference type="GO" id="GO:0005840">
    <property type="term" value="C:ribosome"/>
    <property type="evidence" value="ECO:0007669"/>
    <property type="project" value="UniProtKB-KW"/>
</dbReference>
<name>A0A075WW84_9BACT</name>
<dbReference type="GO" id="GO:0006412">
    <property type="term" value="P:translation"/>
    <property type="evidence" value="ECO:0007669"/>
    <property type="project" value="UniProtKB-UniRule"/>
</dbReference>
<comment type="function">
    <text evidence="1 6">Forms part of the ribosomal stalk, playing a central role in the interaction of the ribosome with GTP-bound translation factors.</text>
</comment>
<dbReference type="SUPFAM" id="SSF160369">
    <property type="entry name" value="Ribosomal protein L10-like"/>
    <property type="match status" value="1"/>
</dbReference>
<evidence type="ECO:0000256" key="2">
    <source>
        <dbReference type="ARBA" id="ARBA00008889"/>
    </source>
</evidence>
<dbReference type="STRING" id="289377.HL41_08990"/>
<dbReference type="AlphaFoldDB" id="A0A075WW84"/>
<dbReference type="PaxDb" id="289377-HL41_08990"/>